<dbReference type="GO" id="GO:0009272">
    <property type="term" value="P:fungal-type cell wall biogenesis"/>
    <property type="evidence" value="ECO:0007669"/>
    <property type="project" value="TreeGrafter"/>
</dbReference>
<evidence type="ECO:0000256" key="7">
    <source>
        <dbReference type="ARBA" id="ARBA00023295"/>
    </source>
</evidence>
<feature type="region of interest" description="Disordered" evidence="8">
    <location>
        <begin position="414"/>
        <end position="438"/>
    </location>
</feature>
<comment type="catalytic activity">
    <reaction evidence="1">
        <text>Random hydrolysis of (1-&gt;6)-alpha-D-mannosidic linkages in unbranched (1-&gt;6)-mannans.</text>
        <dbReference type="EC" id="3.2.1.101"/>
    </reaction>
</comment>
<reference evidence="11 12" key="1">
    <citation type="journal article" date="2019" name="Sci. Rep.">
        <title>Comparative genomics of chytrid fungi reveal insights into the obligate biotrophic and pathogenic lifestyle of Synchytrium endobioticum.</title>
        <authorList>
            <person name="van de Vossenberg B.T.L.H."/>
            <person name="Warris S."/>
            <person name="Nguyen H.D.T."/>
            <person name="van Gent-Pelzer M.P.E."/>
            <person name="Joly D.L."/>
            <person name="van de Geest H.C."/>
            <person name="Bonants P.J.M."/>
            <person name="Smith D.S."/>
            <person name="Levesque C.A."/>
            <person name="van der Lee T.A.J."/>
        </authorList>
    </citation>
    <scope>NUCLEOTIDE SEQUENCE [LARGE SCALE GENOMIC DNA]</scope>
    <source>
        <strain evidence="11 12">CBS 675.73</strain>
    </source>
</reference>
<evidence type="ECO:0000256" key="3">
    <source>
        <dbReference type="ARBA" id="ARBA00012350"/>
    </source>
</evidence>
<feature type="compositionally biased region" description="Basic and acidic residues" evidence="8">
    <location>
        <begin position="590"/>
        <end position="600"/>
    </location>
</feature>
<dbReference type="Pfam" id="PF03663">
    <property type="entry name" value="Glyco_hydro_76"/>
    <property type="match status" value="1"/>
</dbReference>
<sequence>MKVASIVATATLACQLVLAQQSFDLKSKDAALAAAKKAMQWMPYYFSGASGTGYWDESIVHWHESGQYFGLFYDYRAVSGDSTYDAWVEERMILNTVGGDFMDGNNPILARSGRWNDDIAWWALGTMTAAEVWGPQGIVMPSVPENGGAKYLSIVQMTWDEMMEDWDTTICKGGLYWSRDRNSAKVNQRYYKSTIANAQHVHMSARLYAMTGEAKYLQTADMVYSWLKSSGLITADFSMYDGYLADDPNSCGVEKRDSNEWSYQLGEIISALSFLYKKTQDPKYITDAHVAFAKVQSHFVQNGVIADPVCTASAGACKSPAAYSWALIQSLPDLHAVTPDAEVKSSIETILRTSAAANFQGCNQDWNCIRTLNPVPEKYTFPNGTNPRDQFETMFFLNALARINGDSKIITQTQKIGTGGDATASTAGPQKSESSSESLGSNKLLIPISIGVGALAIACLVVFCCIQSRKKKNNSLKEQVSQDIYYESQKATSAPRVAVQSPGGKRGYAMDEMYESRARHRDAVAGHRSPSVSSDRGRNGPQASPYGNGSQYAQQQQQRGYPQQQQVYGSQGGYPQNAYQQQSYGQNYQHQERGARNERY</sequence>
<evidence type="ECO:0000256" key="5">
    <source>
        <dbReference type="ARBA" id="ARBA00022801"/>
    </source>
</evidence>
<dbReference type="InterPro" id="IPR008928">
    <property type="entry name" value="6-hairpin_glycosidase_sf"/>
</dbReference>
<keyword evidence="9" id="KW-1133">Transmembrane helix</keyword>
<comment type="caution">
    <text evidence="11">The sequence shown here is derived from an EMBL/GenBank/DDBJ whole genome shotgun (WGS) entry which is preliminary data.</text>
</comment>
<dbReference type="PANTHER" id="PTHR12145:SF36">
    <property type="entry name" value="MANNAN ENDO-1,6-ALPHA-MANNOSIDASE DCW1"/>
    <property type="match status" value="1"/>
</dbReference>
<organism evidence="11 12">
    <name type="scientific">Chytriomyces confervae</name>
    <dbReference type="NCBI Taxonomy" id="246404"/>
    <lineage>
        <taxon>Eukaryota</taxon>
        <taxon>Fungi</taxon>
        <taxon>Fungi incertae sedis</taxon>
        <taxon>Chytridiomycota</taxon>
        <taxon>Chytridiomycota incertae sedis</taxon>
        <taxon>Chytridiomycetes</taxon>
        <taxon>Chytridiales</taxon>
        <taxon>Chytriomycetaceae</taxon>
        <taxon>Chytriomyces</taxon>
    </lineage>
</organism>
<dbReference type="STRING" id="246404.A0A507DTY2"/>
<keyword evidence="4 10" id="KW-0732">Signal</keyword>
<dbReference type="InterPro" id="IPR005198">
    <property type="entry name" value="Glyco_hydro_76"/>
</dbReference>
<dbReference type="SUPFAM" id="SSF48208">
    <property type="entry name" value="Six-hairpin glycosidases"/>
    <property type="match status" value="1"/>
</dbReference>
<dbReference type="Proteomes" id="UP000320333">
    <property type="component" value="Unassembled WGS sequence"/>
</dbReference>
<dbReference type="OrthoDB" id="9984024at2759"/>
<feature type="compositionally biased region" description="Low complexity" evidence="8">
    <location>
        <begin position="421"/>
        <end position="438"/>
    </location>
</feature>
<feature type="chain" id="PRO_5021204210" description="mannan endo-1,6-alpha-mannosidase" evidence="10">
    <location>
        <begin position="20"/>
        <end position="600"/>
    </location>
</feature>
<keyword evidence="9" id="KW-0472">Membrane</keyword>
<feature type="region of interest" description="Disordered" evidence="8">
    <location>
        <begin position="519"/>
        <end position="600"/>
    </location>
</feature>
<keyword evidence="6" id="KW-0325">Glycoprotein</keyword>
<evidence type="ECO:0000256" key="8">
    <source>
        <dbReference type="SAM" id="MobiDB-lite"/>
    </source>
</evidence>
<name>A0A507DTY2_9FUNG</name>
<accession>A0A507DTY2</accession>
<dbReference type="GO" id="GO:0016052">
    <property type="term" value="P:carbohydrate catabolic process"/>
    <property type="evidence" value="ECO:0007669"/>
    <property type="project" value="InterPro"/>
</dbReference>
<evidence type="ECO:0000256" key="2">
    <source>
        <dbReference type="ARBA" id="ARBA00009699"/>
    </source>
</evidence>
<feature type="signal peptide" evidence="10">
    <location>
        <begin position="1"/>
        <end position="19"/>
    </location>
</feature>
<dbReference type="Gene3D" id="1.50.10.20">
    <property type="match status" value="1"/>
</dbReference>
<dbReference type="EC" id="3.2.1.101" evidence="3"/>
<keyword evidence="7" id="KW-0326">Glycosidase</keyword>
<dbReference type="PANTHER" id="PTHR12145">
    <property type="entry name" value="MANNAN ENDO-1,6-ALPHA-MANNOSIDASE DCW1"/>
    <property type="match status" value="1"/>
</dbReference>
<evidence type="ECO:0000313" key="12">
    <source>
        <dbReference type="Proteomes" id="UP000320333"/>
    </source>
</evidence>
<dbReference type="AlphaFoldDB" id="A0A507DTY2"/>
<proteinExistence type="inferred from homology"/>
<dbReference type="EMBL" id="QEAP01000857">
    <property type="protein sequence ID" value="TPX55214.1"/>
    <property type="molecule type" value="Genomic_DNA"/>
</dbReference>
<feature type="transmembrane region" description="Helical" evidence="9">
    <location>
        <begin position="444"/>
        <end position="466"/>
    </location>
</feature>
<evidence type="ECO:0000256" key="4">
    <source>
        <dbReference type="ARBA" id="ARBA00022729"/>
    </source>
</evidence>
<keyword evidence="9" id="KW-0812">Transmembrane</keyword>
<gene>
    <name evidence="11" type="ORF">CcCBS67573_g09493</name>
</gene>
<evidence type="ECO:0000256" key="1">
    <source>
        <dbReference type="ARBA" id="ARBA00001452"/>
    </source>
</evidence>
<keyword evidence="12" id="KW-1185">Reference proteome</keyword>
<keyword evidence="5" id="KW-0378">Hydrolase</keyword>
<feature type="compositionally biased region" description="Low complexity" evidence="8">
    <location>
        <begin position="546"/>
        <end position="589"/>
    </location>
</feature>
<dbReference type="GO" id="GO:0008496">
    <property type="term" value="F:mannan endo-1,6-alpha-mannosidase activity"/>
    <property type="evidence" value="ECO:0007669"/>
    <property type="project" value="UniProtKB-EC"/>
</dbReference>
<comment type="similarity">
    <text evidence="2">Belongs to the glycosyl hydrolase 76 family.</text>
</comment>
<dbReference type="InterPro" id="IPR014480">
    <property type="entry name" value="Mannan-1_6-alpha_mannosidase"/>
</dbReference>
<protein>
    <recommendedName>
        <fullName evidence="3">mannan endo-1,6-alpha-mannosidase</fullName>
        <ecNumber evidence="3">3.2.1.101</ecNumber>
    </recommendedName>
</protein>
<evidence type="ECO:0000256" key="9">
    <source>
        <dbReference type="SAM" id="Phobius"/>
    </source>
</evidence>
<evidence type="ECO:0000313" key="11">
    <source>
        <dbReference type="EMBL" id="TPX55214.1"/>
    </source>
</evidence>
<evidence type="ECO:0000256" key="10">
    <source>
        <dbReference type="SAM" id="SignalP"/>
    </source>
</evidence>
<evidence type="ECO:0000256" key="6">
    <source>
        <dbReference type="ARBA" id="ARBA00023180"/>
    </source>
</evidence>